<dbReference type="EMBL" id="LK932347">
    <property type="protein sequence ID" value="CDS83150.1"/>
    <property type="molecule type" value="Genomic_DNA"/>
</dbReference>
<feature type="transmembrane region" description="Helical" evidence="1">
    <location>
        <begin position="186"/>
        <end position="203"/>
    </location>
</feature>
<keyword evidence="1" id="KW-0812">Transmembrane</keyword>
<sequence length="320" mass="36772">MNKSWSNLIIKNKDRKVRSGWIIIAVMATFYILQYYLSMILVEIIRKILVATGDINLKTNYFSEYANWLNDVGLQIVFQILTDSLMIIIPIIVWRFIMKNPISEMGLHSYRIKKKEGYVGMLLGIFNCTVIFIITITIGGGHVTSWVPKISPLTVSWILVFILVAFAEEILNRGFFMAVLRRCKNIYFIMIVPSVIFGLIHIWNPDVTFLSVINIIIIGILFSYMFIKSSNIWMCIGYHFTWNVFQGIIYGMPVSGLQVPGIITTQITHGNLLNGGMFGIEGGILTTFVNLLSFIFVWYYYRDSKYDFVSDKVNVTNIKN</sequence>
<dbReference type="EMBL" id="CAADAN010000010">
    <property type="protein sequence ID" value="VFD33629.1"/>
    <property type="molecule type" value="Genomic_DNA"/>
</dbReference>
<feature type="transmembrane region" description="Helical" evidence="1">
    <location>
        <begin position="209"/>
        <end position="227"/>
    </location>
</feature>
<evidence type="ECO:0000256" key="1">
    <source>
        <dbReference type="SAM" id="Phobius"/>
    </source>
</evidence>
<feature type="transmembrane region" description="Helical" evidence="1">
    <location>
        <begin position="76"/>
        <end position="97"/>
    </location>
</feature>
<dbReference type="PANTHER" id="PTHR39430:SF1">
    <property type="entry name" value="PROTEASE"/>
    <property type="match status" value="1"/>
</dbReference>
<feature type="transmembrane region" description="Helical" evidence="1">
    <location>
        <begin position="239"/>
        <end position="263"/>
    </location>
</feature>
<keyword evidence="1" id="KW-1133">Transmembrane helix</keyword>
<dbReference type="Proteomes" id="UP000411588">
    <property type="component" value="Unassembled WGS sequence"/>
</dbReference>
<feature type="transmembrane region" description="Helical" evidence="1">
    <location>
        <begin position="20"/>
        <end position="37"/>
    </location>
</feature>
<proteinExistence type="predicted"/>
<evidence type="ECO:0000313" key="4">
    <source>
        <dbReference type="EMBL" id="CDS83150.1"/>
    </source>
</evidence>
<dbReference type="GO" id="GO:0080120">
    <property type="term" value="P:CAAX-box protein maturation"/>
    <property type="evidence" value="ECO:0007669"/>
    <property type="project" value="UniProtKB-ARBA"/>
</dbReference>
<accession>A0A069A456</accession>
<name>A0A069A456_CLODI</name>
<dbReference type="GO" id="GO:0004175">
    <property type="term" value="F:endopeptidase activity"/>
    <property type="evidence" value="ECO:0007669"/>
    <property type="project" value="UniProtKB-ARBA"/>
</dbReference>
<feature type="transmembrane region" description="Helical" evidence="1">
    <location>
        <begin position="283"/>
        <end position="301"/>
    </location>
</feature>
<evidence type="ECO:0000313" key="3">
    <source>
        <dbReference type="EMBL" id="CDS83005.1"/>
    </source>
</evidence>
<dbReference type="RefSeq" id="WP_009895228.1">
    <property type="nucleotide sequence ID" value="NZ_BBYB01000032.1"/>
</dbReference>
<feature type="domain" description="CAAX prenyl protease 2/Lysostaphin resistance protein A-like" evidence="2">
    <location>
        <begin position="153"/>
        <end position="245"/>
    </location>
</feature>
<dbReference type="Pfam" id="PF02517">
    <property type="entry name" value="Rce1-like"/>
    <property type="match status" value="1"/>
</dbReference>
<gene>
    <name evidence="5" type="ORF">BN1095_210049</name>
    <name evidence="3" type="ORF">BN1096_160048</name>
    <name evidence="4" type="ORF">BN1097_140049</name>
    <name evidence="6" type="ORF">SAMEA1402399_02688</name>
</gene>
<feature type="transmembrane region" description="Helical" evidence="1">
    <location>
        <begin position="146"/>
        <end position="166"/>
    </location>
</feature>
<dbReference type="EMBL" id="LK932465">
    <property type="protein sequence ID" value="CDS83005.1"/>
    <property type="molecule type" value="Genomic_DNA"/>
</dbReference>
<feature type="transmembrane region" description="Helical" evidence="1">
    <location>
        <begin position="118"/>
        <end position="140"/>
    </location>
</feature>
<dbReference type="PANTHER" id="PTHR39430">
    <property type="entry name" value="MEMBRANE-ASSOCIATED PROTEASE-RELATED"/>
    <property type="match status" value="1"/>
</dbReference>
<organism evidence="4">
    <name type="scientific">Clostridioides difficile</name>
    <name type="common">Peptoclostridium difficile</name>
    <dbReference type="NCBI Taxonomy" id="1496"/>
    <lineage>
        <taxon>Bacteria</taxon>
        <taxon>Bacillati</taxon>
        <taxon>Bacillota</taxon>
        <taxon>Clostridia</taxon>
        <taxon>Peptostreptococcales</taxon>
        <taxon>Peptostreptococcaceae</taxon>
        <taxon>Clostridioides</taxon>
    </lineage>
</organism>
<evidence type="ECO:0000313" key="5">
    <source>
        <dbReference type="EMBL" id="CDS97353.1"/>
    </source>
</evidence>
<keyword evidence="1" id="KW-0472">Membrane</keyword>
<evidence type="ECO:0000259" key="2">
    <source>
        <dbReference type="Pfam" id="PF02517"/>
    </source>
</evidence>
<dbReference type="AlphaFoldDB" id="A0A069A456"/>
<evidence type="ECO:0000313" key="7">
    <source>
        <dbReference type="Proteomes" id="UP000411588"/>
    </source>
</evidence>
<evidence type="ECO:0000313" key="6">
    <source>
        <dbReference type="EMBL" id="VFD33629.1"/>
    </source>
</evidence>
<reference evidence="4" key="1">
    <citation type="submission" date="2014-07" db="EMBL/GenBank/DDBJ databases">
        <authorList>
            <person name="Monot Marc"/>
        </authorList>
    </citation>
    <scope>NUCLEOTIDE SEQUENCE</scope>
    <source>
        <strain evidence="5">7032989</strain>
        <strain evidence="4">7032994</strain>
    </source>
</reference>
<protein>
    <submittedName>
        <fullName evidence="4 6">Membrane protein</fullName>
    </submittedName>
</protein>
<reference evidence="6 7" key="2">
    <citation type="submission" date="2019-02" db="EMBL/GenBank/DDBJ databases">
        <authorList>
            <consortium name="Pathogen Informatics"/>
        </authorList>
    </citation>
    <scope>NUCLEOTIDE SEQUENCE [LARGE SCALE GENOMIC DNA]</scope>
    <source>
        <strain evidence="6">Clo34</strain>
        <strain evidence="7">clo34</strain>
    </source>
</reference>
<dbReference type="InterPro" id="IPR003675">
    <property type="entry name" value="Rce1/LyrA-like_dom"/>
</dbReference>
<dbReference type="KEGG" id="pdf:CD630DERM_01560"/>
<dbReference type="EMBL" id="LK932861">
    <property type="protein sequence ID" value="CDS97353.1"/>
    <property type="molecule type" value="Genomic_DNA"/>
</dbReference>